<reference evidence="3" key="1">
    <citation type="journal article" date="2019" name="Int. J. Syst. Evol. Microbiol.">
        <title>The Global Catalogue of Microorganisms (GCM) 10K type strain sequencing project: providing services to taxonomists for standard genome sequencing and annotation.</title>
        <authorList>
            <consortium name="The Broad Institute Genomics Platform"/>
            <consortium name="The Broad Institute Genome Sequencing Center for Infectious Disease"/>
            <person name="Wu L."/>
            <person name="Ma J."/>
        </authorList>
    </citation>
    <scope>NUCLEOTIDE SEQUENCE [LARGE SCALE GENOMIC DNA]</scope>
    <source>
        <strain evidence="3">CCUG 62215</strain>
    </source>
</reference>
<proteinExistence type="predicted"/>
<dbReference type="EMBL" id="JBHTJL010000003">
    <property type="protein sequence ID" value="MFD1061781.1"/>
    <property type="molecule type" value="Genomic_DNA"/>
</dbReference>
<dbReference type="RefSeq" id="WP_386127010.1">
    <property type="nucleotide sequence ID" value="NZ_JBHTJL010000003.1"/>
</dbReference>
<evidence type="ECO:0000256" key="1">
    <source>
        <dbReference type="SAM" id="Phobius"/>
    </source>
</evidence>
<protein>
    <submittedName>
        <fullName evidence="2">VWA domain-containing protein</fullName>
    </submittedName>
</protein>
<evidence type="ECO:0000313" key="2">
    <source>
        <dbReference type="EMBL" id="MFD1061781.1"/>
    </source>
</evidence>
<dbReference type="Proteomes" id="UP001597013">
    <property type="component" value="Unassembled WGS sequence"/>
</dbReference>
<evidence type="ECO:0000313" key="3">
    <source>
        <dbReference type="Proteomes" id="UP001597013"/>
    </source>
</evidence>
<feature type="transmembrane region" description="Helical" evidence="1">
    <location>
        <begin position="38"/>
        <end position="57"/>
    </location>
</feature>
<keyword evidence="1" id="KW-0812">Transmembrane</keyword>
<name>A0ABW3N6B6_9FLAO</name>
<accession>A0ABW3N6B6</accession>
<dbReference type="SUPFAM" id="SSF53300">
    <property type="entry name" value="vWA-like"/>
    <property type="match status" value="1"/>
</dbReference>
<dbReference type="InterPro" id="IPR036465">
    <property type="entry name" value="vWFA_dom_sf"/>
</dbReference>
<dbReference type="PANTHER" id="PTHR37947">
    <property type="entry name" value="BLL2462 PROTEIN"/>
    <property type="match status" value="1"/>
</dbReference>
<comment type="caution">
    <text evidence="2">The sequence shown here is derived from an EMBL/GenBank/DDBJ whole genome shotgun (WGS) entry which is preliminary data.</text>
</comment>
<keyword evidence="1" id="KW-0472">Membrane</keyword>
<organism evidence="2 3">
    <name type="scientific">Winogradskyella litorisediminis</name>
    <dbReference type="NCBI Taxonomy" id="1156618"/>
    <lineage>
        <taxon>Bacteria</taxon>
        <taxon>Pseudomonadati</taxon>
        <taxon>Bacteroidota</taxon>
        <taxon>Flavobacteriia</taxon>
        <taxon>Flavobacteriales</taxon>
        <taxon>Flavobacteriaceae</taxon>
        <taxon>Winogradskyella</taxon>
    </lineage>
</organism>
<dbReference type="PANTHER" id="PTHR37947:SF1">
    <property type="entry name" value="BLL2462 PROTEIN"/>
    <property type="match status" value="1"/>
</dbReference>
<sequence>MNNSTILLIILSFVIALLLALFQYVYKAKKVASRNALIALRFVSVFCALLLLINPKFESVTYFEEKPNLVIAIDNSESVAYLNQNEKAKTLFQNLVENKDLQNKFNIETFKFGDDVSTSDSLNFDDNTSNISKFFKNYNELYSKSIAPIILISDGNQTIGNDYQYIASKSKQPIFPIILGDTTTFSDLRISQVNANRYAYLKNKFPVEIIANYSGNQSVSSNLTIRSGNVVLFSKRLEFGPNKTSFIINTNLNASSVGVKTYRVEISPLDNEKNKVNNYKNFAIEVIDQKTNIALIAETIHPDLGAFKKAIESNEQRSVEILKPKEFIASSKDFQLVMLYQPNTAFKAVYDKIISQKLNTFTIAGSTTDFNFLNTNQNNFTQDITNQTENYQPILNVNYGTFIVDNITFENYPPLKSDFGAVSFKIPEETLLYKAVNGFNTEESLLSTLEAEERKHALLNGEGIWRWRAQTYLDTDSFETFDNFIGKLIQYLSSNKKRRRLNLDYKSFYNQTENIIVNAQFFNKNYEFDANANLQITFRNKDTDVSKTLPLLLKNASYSIDLSSIAPGDYVFTVKSNDEPVSASGTFKVLEYNVEQQFLNADVSKLQSIANSSGGKSYFIEKSSSLIDDLLNDKRFATIQKSKRNTIPLIDYKYLLGLIALALSLEWFIRKYKGLI</sequence>
<feature type="transmembrane region" description="Helical" evidence="1">
    <location>
        <begin position="6"/>
        <end position="26"/>
    </location>
</feature>
<gene>
    <name evidence="2" type="ORF">ACFQ1Q_00885</name>
</gene>
<keyword evidence="3" id="KW-1185">Reference proteome</keyword>
<keyword evidence="1" id="KW-1133">Transmembrane helix</keyword>